<comment type="caution">
    <text evidence="1">The sequence shown here is derived from an EMBL/GenBank/DDBJ whole genome shotgun (WGS) entry which is preliminary data.</text>
</comment>
<dbReference type="AlphaFoldDB" id="A0A4Y2B3U3"/>
<proteinExistence type="predicted"/>
<name>A0A4Y2B3U3_ARAVE</name>
<dbReference type="EMBL" id="BGPR01000049">
    <property type="protein sequence ID" value="GBL86668.1"/>
    <property type="molecule type" value="Genomic_DNA"/>
</dbReference>
<reference evidence="1 2" key="1">
    <citation type="journal article" date="2019" name="Sci. Rep.">
        <title>Orb-weaving spider Araneus ventricosus genome elucidates the spidroin gene catalogue.</title>
        <authorList>
            <person name="Kono N."/>
            <person name="Nakamura H."/>
            <person name="Ohtoshi R."/>
            <person name="Moran D.A.P."/>
            <person name="Shinohara A."/>
            <person name="Yoshida Y."/>
            <person name="Fujiwara M."/>
            <person name="Mori M."/>
            <person name="Tomita M."/>
            <person name="Arakawa K."/>
        </authorList>
    </citation>
    <scope>NUCLEOTIDE SEQUENCE [LARGE SCALE GENOMIC DNA]</scope>
</reference>
<evidence type="ECO:0000313" key="2">
    <source>
        <dbReference type="Proteomes" id="UP000499080"/>
    </source>
</evidence>
<sequence length="192" mass="21954">MKSREWFKINRIRIEWNDVLAKSIFYSQSLTGPVVTASASEPASREFYPLLCSYSVFAIICNASLLQVRPMVTSRLALSCCKLVSHLHTCPDKFAESLQTYSANLLQTKIAICERISEIKIYKNINLVETMLTEDRTHINRFVTQRSPDQAAYALDLSGTVNHKINEAPVPIRFSIQTVIRKDLHDEFEKNK</sequence>
<dbReference type="Proteomes" id="UP000499080">
    <property type="component" value="Unassembled WGS sequence"/>
</dbReference>
<evidence type="ECO:0000313" key="1">
    <source>
        <dbReference type="EMBL" id="GBL86668.1"/>
    </source>
</evidence>
<gene>
    <name evidence="1" type="ORF">AVEN_194900_1</name>
</gene>
<protein>
    <submittedName>
        <fullName evidence="1">Uncharacterized protein</fullName>
    </submittedName>
</protein>
<organism evidence="1 2">
    <name type="scientific">Araneus ventricosus</name>
    <name type="common">Orbweaver spider</name>
    <name type="synonym">Epeira ventricosa</name>
    <dbReference type="NCBI Taxonomy" id="182803"/>
    <lineage>
        <taxon>Eukaryota</taxon>
        <taxon>Metazoa</taxon>
        <taxon>Ecdysozoa</taxon>
        <taxon>Arthropoda</taxon>
        <taxon>Chelicerata</taxon>
        <taxon>Arachnida</taxon>
        <taxon>Araneae</taxon>
        <taxon>Araneomorphae</taxon>
        <taxon>Entelegynae</taxon>
        <taxon>Araneoidea</taxon>
        <taxon>Araneidae</taxon>
        <taxon>Araneus</taxon>
    </lineage>
</organism>
<accession>A0A4Y2B3U3</accession>
<keyword evidence="2" id="KW-1185">Reference proteome</keyword>